<organism evidence="1 2">
    <name type="scientific">Iphiclides podalirius</name>
    <name type="common">scarce swallowtail</name>
    <dbReference type="NCBI Taxonomy" id="110791"/>
    <lineage>
        <taxon>Eukaryota</taxon>
        <taxon>Metazoa</taxon>
        <taxon>Ecdysozoa</taxon>
        <taxon>Arthropoda</taxon>
        <taxon>Hexapoda</taxon>
        <taxon>Insecta</taxon>
        <taxon>Pterygota</taxon>
        <taxon>Neoptera</taxon>
        <taxon>Endopterygota</taxon>
        <taxon>Lepidoptera</taxon>
        <taxon>Glossata</taxon>
        <taxon>Ditrysia</taxon>
        <taxon>Papilionoidea</taxon>
        <taxon>Papilionidae</taxon>
        <taxon>Papilioninae</taxon>
        <taxon>Iphiclides</taxon>
    </lineage>
</organism>
<accession>A0ABN8HVA2</accession>
<name>A0ABN8HVA2_9NEOP</name>
<proteinExistence type="predicted"/>
<dbReference type="Proteomes" id="UP000837857">
    <property type="component" value="Chromosome 11"/>
</dbReference>
<keyword evidence="2" id="KW-1185">Reference proteome</keyword>
<gene>
    <name evidence="1" type="ORF">IPOD504_LOCUS2015</name>
</gene>
<reference evidence="1" key="1">
    <citation type="submission" date="2022-03" db="EMBL/GenBank/DDBJ databases">
        <authorList>
            <person name="Martin H S."/>
        </authorList>
    </citation>
    <scope>NUCLEOTIDE SEQUENCE</scope>
</reference>
<evidence type="ECO:0000313" key="2">
    <source>
        <dbReference type="Proteomes" id="UP000837857"/>
    </source>
</evidence>
<dbReference type="EMBL" id="OW152823">
    <property type="protein sequence ID" value="CAH2039819.1"/>
    <property type="molecule type" value="Genomic_DNA"/>
</dbReference>
<evidence type="ECO:0000313" key="1">
    <source>
        <dbReference type="EMBL" id="CAH2039819.1"/>
    </source>
</evidence>
<feature type="non-terminal residue" evidence="1">
    <location>
        <position position="107"/>
    </location>
</feature>
<sequence>MVNFEFGTVQSGAAALFGCSGQNGCARAEAGGEATAQASCVCRSLVQATGAVPSPSRRGLPVSQRNLSGLLAECLVAWQLTEKKRLPQSLKIYLGDANKNPSIILSF</sequence>
<protein>
    <submittedName>
        <fullName evidence="1">Uncharacterized protein</fullName>
    </submittedName>
</protein>